<accession>A0A9D1FV68</accession>
<dbReference type="Gene3D" id="1.10.530.10">
    <property type="match status" value="1"/>
</dbReference>
<dbReference type="AlphaFoldDB" id="A0A9D1FV68"/>
<dbReference type="Proteomes" id="UP000824139">
    <property type="component" value="Unassembled WGS sequence"/>
</dbReference>
<evidence type="ECO:0000313" key="2">
    <source>
        <dbReference type="EMBL" id="HIS82772.1"/>
    </source>
</evidence>
<organism evidence="2 3">
    <name type="scientific">Candidatus Scatenecus faecavium</name>
    <dbReference type="NCBI Taxonomy" id="2840915"/>
    <lineage>
        <taxon>Bacteria</taxon>
        <taxon>Candidatus Scatenecus</taxon>
    </lineage>
</organism>
<reference evidence="2" key="2">
    <citation type="journal article" date="2021" name="PeerJ">
        <title>Extensive microbial diversity within the chicken gut microbiome revealed by metagenomics and culture.</title>
        <authorList>
            <person name="Gilroy R."/>
            <person name="Ravi A."/>
            <person name="Getino M."/>
            <person name="Pursley I."/>
            <person name="Horton D.L."/>
            <person name="Alikhan N.F."/>
            <person name="Baker D."/>
            <person name="Gharbi K."/>
            <person name="Hall N."/>
            <person name="Watson M."/>
            <person name="Adriaenssens E.M."/>
            <person name="Foster-Nyarko E."/>
            <person name="Jarju S."/>
            <person name="Secka A."/>
            <person name="Antonio M."/>
            <person name="Oren A."/>
            <person name="Chaudhuri R.R."/>
            <person name="La Ragione R."/>
            <person name="Hildebrand F."/>
            <person name="Pallen M.J."/>
        </authorList>
    </citation>
    <scope>NUCLEOTIDE SEQUENCE</scope>
    <source>
        <strain evidence="2">CHK152-2994</strain>
    </source>
</reference>
<evidence type="ECO:0000259" key="1">
    <source>
        <dbReference type="Pfam" id="PF01832"/>
    </source>
</evidence>
<name>A0A9D1FV68_9BACT</name>
<gene>
    <name evidence="2" type="ORF">IAD41_04115</name>
</gene>
<reference evidence="2" key="1">
    <citation type="submission" date="2020-10" db="EMBL/GenBank/DDBJ databases">
        <authorList>
            <person name="Gilroy R."/>
        </authorList>
    </citation>
    <scope>NUCLEOTIDE SEQUENCE</scope>
    <source>
        <strain evidence="2">CHK152-2994</strain>
    </source>
</reference>
<dbReference type="Pfam" id="PF01832">
    <property type="entry name" value="Glucosaminidase"/>
    <property type="match status" value="1"/>
</dbReference>
<sequence length="250" mass="28511">MHIPKIQAQFQRSRAGLKKYLPQKIIPQKIKQTAMKKILPSAMIAVESLTTLSGHAQGVNKSLITFSNYDPKDFEIFMPFVPKAKNEFLPPLGSMDFVPKNKFSKYSTCIKDRYKGSVEELNYFIEQLIPKRNGRKDYNPFYGKAQSFIDIGNKHNINPTVLIAIAMQESGRGTSVAAVKMKNIGGIYINNKHAKFENVEQCIEEMAKTIEKRVRENYNTIDLIGKSGKYCDKSVSDLWVKNVVFFLNKM</sequence>
<feature type="domain" description="Mannosyl-glycoprotein endo-beta-N-acetylglucosamidase-like" evidence="1">
    <location>
        <begin position="146"/>
        <end position="220"/>
    </location>
</feature>
<evidence type="ECO:0000313" key="3">
    <source>
        <dbReference type="Proteomes" id="UP000824139"/>
    </source>
</evidence>
<dbReference type="InterPro" id="IPR002901">
    <property type="entry name" value="MGlyc_endo_b_GlcNAc-like_dom"/>
</dbReference>
<comment type="caution">
    <text evidence="2">The sequence shown here is derived from an EMBL/GenBank/DDBJ whole genome shotgun (WGS) entry which is preliminary data.</text>
</comment>
<dbReference type="GO" id="GO:0004040">
    <property type="term" value="F:amidase activity"/>
    <property type="evidence" value="ECO:0007669"/>
    <property type="project" value="InterPro"/>
</dbReference>
<dbReference type="EMBL" id="DVJO01000089">
    <property type="protein sequence ID" value="HIS82772.1"/>
    <property type="molecule type" value="Genomic_DNA"/>
</dbReference>
<proteinExistence type="predicted"/>
<protein>
    <submittedName>
        <fullName evidence="2">Glucosaminidase domain-containing protein</fullName>
    </submittedName>
</protein>